<keyword evidence="3" id="KW-1185">Reference proteome</keyword>
<dbReference type="EMBL" id="JALJEJ010000017">
    <property type="protein sequence ID" value="MCJ8212050.1"/>
    <property type="molecule type" value="Genomic_DNA"/>
</dbReference>
<evidence type="ECO:0000313" key="2">
    <source>
        <dbReference type="EMBL" id="MCJ8212050.1"/>
    </source>
</evidence>
<organism evidence="2 3">
    <name type="scientific">Mucilaginibacter straminoryzae</name>
    <dbReference type="NCBI Taxonomy" id="2932774"/>
    <lineage>
        <taxon>Bacteria</taxon>
        <taxon>Pseudomonadati</taxon>
        <taxon>Bacteroidota</taxon>
        <taxon>Sphingobacteriia</taxon>
        <taxon>Sphingobacteriales</taxon>
        <taxon>Sphingobacteriaceae</taxon>
        <taxon>Mucilaginibacter</taxon>
    </lineage>
</organism>
<name>A0A9X1X8E3_9SPHI</name>
<reference evidence="2" key="1">
    <citation type="submission" date="2022-04" db="EMBL/GenBank/DDBJ databases">
        <title>Mucilaginibacter sp. RS28 isolated from freshwater.</title>
        <authorList>
            <person name="Ko S.-R."/>
        </authorList>
    </citation>
    <scope>NUCLEOTIDE SEQUENCE</scope>
    <source>
        <strain evidence="2">RS28</strain>
    </source>
</reference>
<accession>A0A9X1X8E3</accession>
<feature type="chain" id="PRO_5040873429" evidence="1">
    <location>
        <begin position="21"/>
        <end position="258"/>
    </location>
</feature>
<keyword evidence="1" id="KW-0732">Signal</keyword>
<gene>
    <name evidence="2" type="ORF">MUY27_20200</name>
</gene>
<evidence type="ECO:0000256" key="1">
    <source>
        <dbReference type="SAM" id="SignalP"/>
    </source>
</evidence>
<sequence length="258" mass="28661">MKKLTLLVVICFLQLTQALGQDLNGSSIAIQQDPGSDQNQSLTPIALTNRGQNGIPYTWKIYTSAVGGGFGVRPNAFEVWEYPPQLIPNLSCCLQRFVIDKTNSAQWSPFIIDSRGGLALGGYANAGSNILSINGNVGIGTTNTQGYALGVNGTIHSQQIKVDMNGWSDYVFRPNYKLPSLQQINVYIDQNHHLPEIPSAKEIEKNGANLGELVKLQMKKIEELTLYLIEKDKKDQKQQQQINYLLKRLKTGKDKLNR</sequence>
<protein>
    <submittedName>
        <fullName evidence="2">Uncharacterized protein</fullName>
    </submittedName>
</protein>
<dbReference type="AlphaFoldDB" id="A0A9X1X8E3"/>
<dbReference type="RefSeq" id="WP_245133261.1">
    <property type="nucleotide sequence ID" value="NZ_JALJEJ010000017.1"/>
</dbReference>
<evidence type="ECO:0000313" key="3">
    <source>
        <dbReference type="Proteomes" id="UP001139450"/>
    </source>
</evidence>
<dbReference type="Proteomes" id="UP001139450">
    <property type="component" value="Unassembled WGS sequence"/>
</dbReference>
<feature type="signal peptide" evidence="1">
    <location>
        <begin position="1"/>
        <end position="20"/>
    </location>
</feature>
<proteinExistence type="predicted"/>
<comment type="caution">
    <text evidence="2">The sequence shown here is derived from an EMBL/GenBank/DDBJ whole genome shotgun (WGS) entry which is preliminary data.</text>
</comment>